<dbReference type="RefSeq" id="WP_354614712.1">
    <property type="nucleotide sequence ID" value="NZ_JBEXAE010000002.1"/>
</dbReference>
<keyword evidence="2" id="KW-1185">Reference proteome</keyword>
<name>A0ABV2SS02_9FLAO</name>
<dbReference type="Proteomes" id="UP001549799">
    <property type="component" value="Unassembled WGS sequence"/>
</dbReference>
<evidence type="ECO:0000313" key="2">
    <source>
        <dbReference type="Proteomes" id="UP001549799"/>
    </source>
</evidence>
<proteinExistence type="predicted"/>
<dbReference type="EMBL" id="JBEXAE010000002">
    <property type="protein sequence ID" value="MET6989921.1"/>
    <property type="molecule type" value="Genomic_DNA"/>
</dbReference>
<comment type="caution">
    <text evidence="1">The sequence shown here is derived from an EMBL/GenBank/DDBJ whole genome shotgun (WGS) entry which is preliminary data.</text>
</comment>
<sequence length="44" mass="4972">MSVGIIDIFMKAVTNNEKWKLINTGTNHRSQGTLEIFNSCCLEN</sequence>
<protein>
    <submittedName>
        <fullName evidence="1">Uncharacterized protein</fullName>
    </submittedName>
</protein>
<accession>A0ABV2SS02</accession>
<organism evidence="1 2">
    <name type="scientific">Sediminicola arcticus</name>
    <dbReference type="NCBI Taxonomy" id="1574308"/>
    <lineage>
        <taxon>Bacteria</taxon>
        <taxon>Pseudomonadati</taxon>
        <taxon>Bacteroidota</taxon>
        <taxon>Flavobacteriia</taxon>
        <taxon>Flavobacteriales</taxon>
        <taxon>Flavobacteriaceae</taxon>
        <taxon>Sediminicola</taxon>
    </lineage>
</organism>
<gene>
    <name evidence="1" type="ORF">ABXZ36_04580</name>
</gene>
<evidence type="ECO:0000313" key="1">
    <source>
        <dbReference type="EMBL" id="MET6989921.1"/>
    </source>
</evidence>
<reference evidence="1 2" key="1">
    <citation type="submission" date="2024-07" db="EMBL/GenBank/DDBJ databases">
        <title>The genome sequence of type strain Sediminicola arcticus GDMCC 1.2805.</title>
        <authorList>
            <person name="Liu Y."/>
        </authorList>
    </citation>
    <scope>NUCLEOTIDE SEQUENCE [LARGE SCALE GENOMIC DNA]</scope>
    <source>
        <strain evidence="1 2">GDMCC 1.2805</strain>
    </source>
</reference>